<keyword evidence="7" id="KW-1185">Reference proteome</keyword>
<dbReference type="PANTHER" id="PTHR32308">
    <property type="entry name" value="LYASE BETA SUBUNIT, PUTATIVE (AFU_ORTHOLOGUE AFUA_4G13030)-RELATED"/>
    <property type="match status" value="1"/>
</dbReference>
<comment type="caution">
    <text evidence="6">The sequence shown here is derived from an EMBL/GenBank/DDBJ whole genome shotgun (WGS) entry which is preliminary data.</text>
</comment>
<keyword evidence="6" id="KW-0456">Lyase</keyword>
<dbReference type="Proteomes" id="UP001165584">
    <property type="component" value="Unassembled WGS sequence"/>
</dbReference>
<dbReference type="Pfam" id="PF03328">
    <property type="entry name" value="HpcH_HpaI"/>
    <property type="match status" value="2"/>
</dbReference>
<dbReference type="EMBL" id="JANLCM010000001">
    <property type="protein sequence ID" value="MCS5718416.1"/>
    <property type="molecule type" value="Genomic_DNA"/>
</dbReference>
<dbReference type="GO" id="GO:0016829">
    <property type="term" value="F:lyase activity"/>
    <property type="evidence" value="ECO:0007669"/>
    <property type="project" value="UniProtKB-KW"/>
</dbReference>
<evidence type="ECO:0000256" key="3">
    <source>
        <dbReference type="ARBA" id="ARBA00022842"/>
    </source>
</evidence>
<evidence type="ECO:0000313" key="6">
    <source>
        <dbReference type="EMBL" id="MCS5718416.1"/>
    </source>
</evidence>
<evidence type="ECO:0000259" key="5">
    <source>
        <dbReference type="Pfam" id="PF03328"/>
    </source>
</evidence>
<dbReference type="Gene3D" id="3.20.20.60">
    <property type="entry name" value="Phosphoenolpyruvate-binding domains"/>
    <property type="match status" value="2"/>
</dbReference>
<dbReference type="PANTHER" id="PTHR32308:SF10">
    <property type="entry name" value="CITRATE LYASE SUBUNIT BETA"/>
    <property type="match status" value="1"/>
</dbReference>
<keyword evidence="2" id="KW-0479">Metal-binding</keyword>
<dbReference type="SUPFAM" id="SSF51621">
    <property type="entry name" value="Phosphoenolpyruvate/pyruvate domain"/>
    <property type="match status" value="1"/>
</dbReference>
<dbReference type="RefSeq" id="WP_259507279.1">
    <property type="nucleotide sequence ID" value="NZ_JANLCM010000001.1"/>
</dbReference>
<name>A0ABT2GQK7_9MICO</name>
<dbReference type="InterPro" id="IPR005000">
    <property type="entry name" value="Aldolase/citrate-lyase_domain"/>
</dbReference>
<organism evidence="6 7">
    <name type="scientific">Herbiconiux aconitum</name>
    <dbReference type="NCBI Taxonomy" id="2970913"/>
    <lineage>
        <taxon>Bacteria</taxon>
        <taxon>Bacillati</taxon>
        <taxon>Actinomycetota</taxon>
        <taxon>Actinomycetes</taxon>
        <taxon>Micrococcales</taxon>
        <taxon>Microbacteriaceae</taxon>
        <taxon>Herbiconiux</taxon>
    </lineage>
</organism>
<feature type="region of interest" description="Disordered" evidence="4">
    <location>
        <begin position="74"/>
        <end position="96"/>
    </location>
</feature>
<dbReference type="InterPro" id="IPR011206">
    <property type="entry name" value="Citrate_lyase_beta/mcl1/mcl2"/>
</dbReference>
<evidence type="ECO:0000256" key="4">
    <source>
        <dbReference type="SAM" id="MobiDB-lite"/>
    </source>
</evidence>
<dbReference type="PIRSF" id="PIRSF015582">
    <property type="entry name" value="Cit_lyase_B"/>
    <property type="match status" value="1"/>
</dbReference>
<proteinExistence type="predicted"/>
<gene>
    <name evidence="6" type="ORF">N1027_09730</name>
</gene>
<evidence type="ECO:0000313" key="7">
    <source>
        <dbReference type="Proteomes" id="UP001165584"/>
    </source>
</evidence>
<evidence type="ECO:0000256" key="1">
    <source>
        <dbReference type="ARBA" id="ARBA00001946"/>
    </source>
</evidence>
<comment type="cofactor">
    <cofactor evidence="1">
        <name>Mg(2+)</name>
        <dbReference type="ChEBI" id="CHEBI:18420"/>
    </cofactor>
</comment>
<feature type="compositionally biased region" description="Gly residues" evidence="4">
    <location>
        <begin position="74"/>
        <end position="92"/>
    </location>
</feature>
<reference evidence="6" key="1">
    <citation type="submission" date="2022-08" db="EMBL/GenBank/DDBJ databases">
        <authorList>
            <person name="Deng Y."/>
            <person name="Han X.-F."/>
            <person name="Zhang Y.-Q."/>
        </authorList>
    </citation>
    <scope>NUCLEOTIDE SEQUENCE</scope>
    <source>
        <strain evidence="6">CPCC 205763</strain>
    </source>
</reference>
<feature type="domain" description="HpcH/HpaI aldolase/citrate lyase" evidence="5">
    <location>
        <begin position="136"/>
        <end position="256"/>
    </location>
</feature>
<evidence type="ECO:0000256" key="2">
    <source>
        <dbReference type="ARBA" id="ARBA00022723"/>
    </source>
</evidence>
<feature type="domain" description="HpcH/HpaI aldolase/citrate lyase" evidence="5">
    <location>
        <begin position="19"/>
        <end position="66"/>
    </location>
</feature>
<dbReference type="InterPro" id="IPR015813">
    <property type="entry name" value="Pyrv/PenolPyrv_kinase-like_dom"/>
</dbReference>
<sequence>MSGESSFVGRDGAGRVLTTGLYVPGDRPDRFGKAVATGAELIILDLEDAVAPAAKARARAAVVAWLRDGGGDGEAGGGDGGVVGGGGEGGADARGARADGPVLQVRVNEGNDDDLVALAVLATTEPAGTAACAFEVRLPKVESTVQLDRVGELLPGVPVTALIESAQGVERAAELAAHPIVTRLALGESDLASELGTRAPAVMEYARLRLLFAALAAGLPAPMLSAYPAIADLEGLRADTARGRELGWWGRVAIHPSQLPVIAEVFAPSADELRWARDVLAAVGDGGVATLANGDMVDAAMLPRARAILARSAGRSGGVGAGRPADLPPTG</sequence>
<protein>
    <submittedName>
        <fullName evidence="6">Aldolase/citrate lyase family protein</fullName>
    </submittedName>
</protein>
<dbReference type="InterPro" id="IPR040442">
    <property type="entry name" value="Pyrv_kinase-like_dom_sf"/>
</dbReference>
<accession>A0ABT2GQK7</accession>
<keyword evidence="3" id="KW-0460">Magnesium</keyword>